<evidence type="ECO:0000313" key="3">
    <source>
        <dbReference type="EMBL" id="KAG0580074.1"/>
    </source>
</evidence>
<feature type="domain" description="Stress-response A/B barrel" evidence="2">
    <location>
        <begin position="1"/>
        <end position="62"/>
    </location>
</feature>
<dbReference type="OrthoDB" id="1601230at2759"/>
<dbReference type="PANTHER" id="PTHR33178">
    <property type="match status" value="1"/>
</dbReference>
<dbReference type="Proteomes" id="UP000822688">
    <property type="component" value="Chromosome 4"/>
</dbReference>
<dbReference type="AlphaFoldDB" id="A0A8T0I8X9"/>
<dbReference type="Pfam" id="PF07876">
    <property type="entry name" value="Dabb"/>
    <property type="match status" value="1"/>
</dbReference>
<comment type="caution">
    <text evidence="3">The sequence shown here is derived from an EMBL/GenBank/DDBJ whole genome shotgun (WGS) entry which is preliminary data.</text>
</comment>
<organism evidence="3 4">
    <name type="scientific">Ceratodon purpureus</name>
    <name type="common">Fire moss</name>
    <name type="synonym">Dicranum purpureum</name>
    <dbReference type="NCBI Taxonomy" id="3225"/>
    <lineage>
        <taxon>Eukaryota</taxon>
        <taxon>Viridiplantae</taxon>
        <taxon>Streptophyta</taxon>
        <taxon>Embryophyta</taxon>
        <taxon>Bryophyta</taxon>
        <taxon>Bryophytina</taxon>
        <taxon>Bryopsida</taxon>
        <taxon>Dicranidae</taxon>
        <taxon>Pseudoditrichales</taxon>
        <taxon>Ditrichaceae</taxon>
        <taxon>Ceratodon</taxon>
    </lineage>
</organism>
<dbReference type="InterPro" id="IPR013097">
    <property type="entry name" value="Dabb"/>
</dbReference>
<comment type="subunit">
    <text evidence="1">Homodimer.</text>
</comment>
<dbReference type="InterPro" id="IPR011008">
    <property type="entry name" value="Dimeric_a/b-barrel"/>
</dbReference>
<sequence length="72" mass="8134">MKGFEWYLGHVSEGSKHEGYTHCAILTFKSQEALVEYLEHPSHVAFANNLRAAVEKNIIFSFTTTVTLKASF</sequence>
<name>A0A8T0I8X9_CERPU</name>
<dbReference type="EMBL" id="CM026424">
    <property type="protein sequence ID" value="KAG0580074.1"/>
    <property type="molecule type" value="Genomic_DNA"/>
</dbReference>
<keyword evidence="4" id="KW-1185">Reference proteome</keyword>
<dbReference type="PROSITE" id="PS51502">
    <property type="entry name" value="S_R_A_B_BARREL"/>
    <property type="match status" value="1"/>
</dbReference>
<dbReference type="SUPFAM" id="SSF54909">
    <property type="entry name" value="Dimeric alpha+beta barrel"/>
    <property type="match status" value="1"/>
</dbReference>
<evidence type="ECO:0000256" key="1">
    <source>
        <dbReference type="ARBA" id="ARBA00011738"/>
    </source>
</evidence>
<gene>
    <name evidence="3" type="ORF">KC19_4G145000</name>
</gene>
<proteinExistence type="predicted"/>
<dbReference type="Gene3D" id="3.30.70.100">
    <property type="match status" value="1"/>
</dbReference>
<dbReference type="InterPro" id="IPR044662">
    <property type="entry name" value="HS1/DABB1-like"/>
</dbReference>
<accession>A0A8T0I8X9</accession>
<dbReference type="PANTHER" id="PTHR33178:SF4">
    <property type="entry name" value="EXPRESSED PROTEIN"/>
    <property type="match status" value="1"/>
</dbReference>
<evidence type="ECO:0000313" key="4">
    <source>
        <dbReference type="Proteomes" id="UP000822688"/>
    </source>
</evidence>
<reference evidence="3" key="1">
    <citation type="submission" date="2020-06" db="EMBL/GenBank/DDBJ databases">
        <title>WGS assembly of Ceratodon purpureus strain R40.</title>
        <authorList>
            <person name="Carey S.B."/>
            <person name="Jenkins J."/>
            <person name="Shu S."/>
            <person name="Lovell J.T."/>
            <person name="Sreedasyam A."/>
            <person name="Maumus F."/>
            <person name="Tiley G.P."/>
            <person name="Fernandez-Pozo N."/>
            <person name="Barry K."/>
            <person name="Chen C."/>
            <person name="Wang M."/>
            <person name="Lipzen A."/>
            <person name="Daum C."/>
            <person name="Saski C.A."/>
            <person name="Payton A.C."/>
            <person name="Mcbreen J.C."/>
            <person name="Conrad R.E."/>
            <person name="Kollar L.M."/>
            <person name="Olsson S."/>
            <person name="Huttunen S."/>
            <person name="Landis J.B."/>
            <person name="Wickett N.J."/>
            <person name="Johnson M.G."/>
            <person name="Rensing S.A."/>
            <person name="Grimwood J."/>
            <person name="Schmutz J."/>
            <person name="Mcdaniel S.F."/>
        </authorList>
    </citation>
    <scope>NUCLEOTIDE SEQUENCE</scope>
    <source>
        <strain evidence="3">R40</strain>
    </source>
</reference>
<evidence type="ECO:0000259" key="2">
    <source>
        <dbReference type="PROSITE" id="PS51502"/>
    </source>
</evidence>
<protein>
    <recommendedName>
        <fullName evidence="2">Stress-response A/B barrel domain-containing protein</fullName>
    </recommendedName>
</protein>